<organism evidence="1">
    <name type="scientific">marine sediment metagenome</name>
    <dbReference type="NCBI Taxonomy" id="412755"/>
    <lineage>
        <taxon>unclassified sequences</taxon>
        <taxon>metagenomes</taxon>
        <taxon>ecological metagenomes</taxon>
    </lineage>
</organism>
<name>X1UDK5_9ZZZZ</name>
<dbReference type="InterPro" id="IPR027417">
    <property type="entry name" value="P-loop_NTPase"/>
</dbReference>
<accession>X1UDK5</accession>
<proteinExistence type="predicted"/>
<gene>
    <name evidence="1" type="ORF">S12H4_38216</name>
</gene>
<protein>
    <recommendedName>
        <fullName evidence="2">HPr kinase/phosphorylase C-terminal domain-containing protein</fullName>
    </recommendedName>
</protein>
<comment type="caution">
    <text evidence="1">The sequence shown here is derived from an EMBL/GenBank/DDBJ whole genome shotgun (WGS) entry which is preliminary data.</text>
</comment>
<dbReference type="SUPFAM" id="SSF53795">
    <property type="entry name" value="PEP carboxykinase-like"/>
    <property type="match status" value="1"/>
</dbReference>
<dbReference type="EMBL" id="BARW01022978">
    <property type="protein sequence ID" value="GAI90434.1"/>
    <property type="molecule type" value="Genomic_DNA"/>
</dbReference>
<evidence type="ECO:0008006" key="2">
    <source>
        <dbReference type="Google" id="ProtNLM"/>
    </source>
</evidence>
<reference evidence="1" key="1">
    <citation type="journal article" date="2014" name="Front. Microbiol.">
        <title>High frequency of phylogenetically diverse reductive dehalogenase-homologous genes in deep subseafloor sedimentary metagenomes.</title>
        <authorList>
            <person name="Kawai M."/>
            <person name="Futagami T."/>
            <person name="Toyoda A."/>
            <person name="Takaki Y."/>
            <person name="Nishi S."/>
            <person name="Hori S."/>
            <person name="Arai W."/>
            <person name="Tsubouchi T."/>
            <person name="Morono Y."/>
            <person name="Uchiyama I."/>
            <person name="Ito T."/>
            <person name="Fujiyama A."/>
            <person name="Inagaki F."/>
            <person name="Takami H."/>
        </authorList>
    </citation>
    <scope>NUCLEOTIDE SEQUENCE</scope>
    <source>
        <strain evidence="1">Expedition CK06-06</strain>
    </source>
</reference>
<dbReference type="Gene3D" id="3.40.50.300">
    <property type="entry name" value="P-loop containing nucleotide triphosphate hydrolases"/>
    <property type="match status" value="1"/>
</dbReference>
<feature type="non-terminal residue" evidence="1">
    <location>
        <position position="248"/>
    </location>
</feature>
<dbReference type="AlphaFoldDB" id="X1UDK5"/>
<evidence type="ECO:0000313" key="1">
    <source>
        <dbReference type="EMBL" id="GAI90434.1"/>
    </source>
</evidence>
<sequence length="248" mass="28147">MLPAVNKKSRLIKSTTVFIEKELNLNIYEHEEEFWYLYQDTAGIWIDCKSNKIVLSLNGKPFSFPYYNILLFFLYPLGMLLENLGYFRVHASCIDIGDQAVLFTGRSGSGKSTAAFAAAVNGGNIISDDITFLEKTGDSYKVHTITNLLKLHSDTINRFFPKLLGHRFLKSNEGEMYFEAKDISGKEPKNSILDAIIILEKASKENSSFKKIHPSKVIPHLFPSSISINNNKFTHRKFILLTNLLNDI</sequence>